<keyword evidence="1" id="KW-0479">Metal-binding</keyword>
<dbReference type="AlphaFoldDB" id="A0A226CWV0"/>
<dbReference type="EMBL" id="LNIX01000052">
    <property type="protein sequence ID" value="OXA37803.1"/>
    <property type="molecule type" value="Genomic_DNA"/>
</dbReference>
<comment type="caution">
    <text evidence="4">The sequence shown here is derived from an EMBL/GenBank/DDBJ whole genome shotgun (WGS) entry which is preliminary data.</text>
</comment>
<evidence type="ECO:0000313" key="5">
    <source>
        <dbReference type="EMBL" id="OXA37803.1"/>
    </source>
</evidence>
<sequence>MVYKCSRCSRHFNSEQALSTHKTGFHKVTLFDSDDAETNQDDSADTSESNETSSDDEPQAKKERRSRGGRRNKLSNCSREGDSRDSSSDASSDEEEGEDDTESQASGTSGECCKVCRTLHKPDRVDFWGEPLSEYHIHGVELMLSNEDSMNVLTKLMQFLELPQTQEEKMLTFGEHVKNVIASIMQAAKNGEMVVTRKLLTDIVRSSEGLPNDNPYA</sequence>
<keyword evidence="1" id="KW-0862">Zinc</keyword>
<evidence type="ECO:0000256" key="2">
    <source>
        <dbReference type="SAM" id="MobiDB-lite"/>
    </source>
</evidence>
<proteinExistence type="predicted"/>
<gene>
    <name evidence="5" type="ORF">Fcan01_27462</name>
    <name evidence="4" type="ORF">Fcan01_27463</name>
</gene>
<evidence type="ECO:0000256" key="1">
    <source>
        <dbReference type="PROSITE-ProRule" id="PRU00042"/>
    </source>
</evidence>
<dbReference type="PROSITE" id="PS50157">
    <property type="entry name" value="ZINC_FINGER_C2H2_2"/>
    <property type="match status" value="1"/>
</dbReference>
<keyword evidence="1" id="KW-0863">Zinc-finger</keyword>
<dbReference type="Proteomes" id="UP000198287">
    <property type="component" value="Unassembled WGS sequence"/>
</dbReference>
<protein>
    <recommendedName>
        <fullName evidence="3">C2H2-type domain-containing protein</fullName>
    </recommendedName>
</protein>
<dbReference type="PROSITE" id="PS00028">
    <property type="entry name" value="ZINC_FINGER_C2H2_1"/>
    <property type="match status" value="1"/>
</dbReference>
<dbReference type="EMBL" id="LNIX01000052">
    <property type="protein sequence ID" value="OXA37802.1"/>
    <property type="molecule type" value="Genomic_DNA"/>
</dbReference>
<organism evidence="4 6">
    <name type="scientific">Folsomia candida</name>
    <name type="common">Springtail</name>
    <dbReference type="NCBI Taxonomy" id="158441"/>
    <lineage>
        <taxon>Eukaryota</taxon>
        <taxon>Metazoa</taxon>
        <taxon>Ecdysozoa</taxon>
        <taxon>Arthropoda</taxon>
        <taxon>Hexapoda</taxon>
        <taxon>Collembola</taxon>
        <taxon>Entomobryomorpha</taxon>
        <taxon>Isotomoidea</taxon>
        <taxon>Isotomidae</taxon>
        <taxon>Proisotominae</taxon>
        <taxon>Folsomia</taxon>
    </lineage>
</organism>
<dbReference type="InterPro" id="IPR013087">
    <property type="entry name" value="Znf_C2H2_type"/>
</dbReference>
<dbReference type="GO" id="GO:0008270">
    <property type="term" value="F:zinc ion binding"/>
    <property type="evidence" value="ECO:0007669"/>
    <property type="project" value="UniProtKB-KW"/>
</dbReference>
<evidence type="ECO:0000313" key="6">
    <source>
        <dbReference type="Proteomes" id="UP000198287"/>
    </source>
</evidence>
<feature type="region of interest" description="Disordered" evidence="2">
    <location>
        <begin position="32"/>
        <end position="109"/>
    </location>
</feature>
<keyword evidence="6" id="KW-1185">Reference proteome</keyword>
<feature type="compositionally biased region" description="Basic residues" evidence="2">
    <location>
        <begin position="62"/>
        <end position="73"/>
    </location>
</feature>
<feature type="domain" description="C2H2-type" evidence="3">
    <location>
        <begin position="3"/>
        <end position="26"/>
    </location>
</feature>
<accession>A0A226CWV0</accession>
<feature type="compositionally biased region" description="Acidic residues" evidence="2">
    <location>
        <begin position="32"/>
        <end position="45"/>
    </location>
</feature>
<feature type="compositionally biased region" description="Acidic residues" evidence="2">
    <location>
        <begin position="91"/>
        <end position="102"/>
    </location>
</feature>
<reference evidence="4 6" key="1">
    <citation type="submission" date="2015-12" db="EMBL/GenBank/DDBJ databases">
        <title>The genome of Folsomia candida.</title>
        <authorList>
            <person name="Faddeeva A."/>
            <person name="Derks M.F."/>
            <person name="Anvar Y."/>
            <person name="Smit S."/>
            <person name="Van Straalen N."/>
            <person name="Roelofs D."/>
        </authorList>
    </citation>
    <scope>NUCLEOTIDE SEQUENCE [LARGE SCALE GENOMIC DNA]</scope>
    <source>
        <strain evidence="4 6">VU population</strain>
        <tissue evidence="4">Whole body</tissue>
    </source>
</reference>
<evidence type="ECO:0000313" key="4">
    <source>
        <dbReference type="EMBL" id="OXA37802.1"/>
    </source>
</evidence>
<name>A0A226CWV0_FOLCA</name>
<evidence type="ECO:0000259" key="3">
    <source>
        <dbReference type="PROSITE" id="PS50157"/>
    </source>
</evidence>